<proteinExistence type="predicted"/>
<reference evidence="1" key="1">
    <citation type="submission" date="2020-06" db="EMBL/GenBank/DDBJ databases">
        <title>WGS assembly of Ceratodon purpureus strain R40.</title>
        <authorList>
            <person name="Carey S.B."/>
            <person name="Jenkins J."/>
            <person name="Shu S."/>
            <person name="Lovell J.T."/>
            <person name="Sreedasyam A."/>
            <person name="Maumus F."/>
            <person name="Tiley G.P."/>
            <person name="Fernandez-Pozo N."/>
            <person name="Barry K."/>
            <person name="Chen C."/>
            <person name="Wang M."/>
            <person name="Lipzen A."/>
            <person name="Daum C."/>
            <person name="Saski C.A."/>
            <person name="Payton A.C."/>
            <person name="Mcbreen J.C."/>
            <person name="Conrad R.E."/>
            <person name="Kollar L.M."/>
            <person name="Olsson S."/>
            <person name="Huttunen S."/>
            <person name="Landis J.B."/>
            <person name="Wickett N.J."/>
            <person name="Johnson M.G."/>
            <person name="Rensing S.A."/>
            <person name="Grimwood J."/>
            <person name="Schmutz J."/>
            <person name="Mcdaniel S.F."/>
        </authorList>
    </citation>
    <scope>NUCLEOTIDE SEQUENCE</scope>
    <source>
        <strain evidence="1">R40</strain>
    </source>
</reference>
<organism evidence="1 2">
    <name type="scientific">Ceratodon purpureus</name>
    <name type="common">Fire moss</name>
    <name type="synonym">Dicranum purpureum</name>
    <dbReference type="NCBI Taxonomy" id="3225"/>
    <lineage>
        <taxon>Eukaryota</taxon>
        <taxon>Viridiplantae</taxon>
        <taxon>Streptophyta</taxon>
        <taxon>Embryophyta</taxon>
        <taxon>Bryophyta</taxon>
        <taxon>Bryophytina</taxon>
        <taxon>Bryopsida</taxon>
        <taxon>Dicranidae</taxon>
        <taxon>Pseudoditrichales</taxon>
        <taxon>Ditrichaceae</taxon>
        <taxon>Ceratodon</taxon>
    </lineage>
</organism>
<feature type="non-terminal residue" evidence="1">
    <location>
        <position position="1"/>
    </location>
</feature>
<sequence length="109" mass="12577">LIYSQKWTHIQLGRIDHFLRLRASRKDSSTNAHCRHSILELEHRRHGRTSGTISLLRLPPNSTRRIRNGASARLSPGVMVPQLQIVHQTYQNSHLVACDECGWSQFTRN</sequence>
<evidence type="ECO:0000313" key="2">
    <source>
        <dbReference type="Proteomes" id="UP000822688"/>
    </source>
</evidence>
<name>A0A8T0GLF4_CERPU</name>
<dbReference type="Proteomes" id="UP000822688">
    <property type="component" value="Chromosome 10"/>
</dbReference>
<keyword evidence="2" id="KW-1185">Reference proteome</keyword>
<accession>A0A8T0GLF4</accession>
<evidence type="ECO:0000313" key="1">
    <source>
        <dbReference type="EMBL" id="KAG0558568.1"/>
    </source>
</evidence>
<gene>
    <name evidence="1" type="ORF">KC19_10G038500</name>
</gene>
<comment type="caution">
    <text evidence="1">The sequence shown here is derived from an EMBL/GenBank/DDBJ whole genome shotgun (WGS) entry which is preliminary data.</text>
</comment>
<protein>
    <submittedName>
        <fullName evidence="1">Uncharacterized protein</fullName>
    </submittedName>
</protein>
<dbReference type="AlphaFoldDB" id="A0A8T0GLF4"/>
<dbReference type="EMBL" id="CM026431">
    <property type="protein sequence ID" value="KAG0558568.1"/>
    <property type="molecule type" value="Genomic_DNA"/>
</dbReference>